<name>A0AC61U4M8_9MICO</name>
<gene>
    <name evidence="1" type="ORF">LP422_20975</name>
</gene>
<accession>A0AC61U4M8</accession>
<proteinExistence type="predicted"/>
<protein>
    <submittedName>
        <fullName evidence="1">TniB family NTP-binding protein</fullName>
    </submittedName>
</protein>
<dbReference type="EMBL" id="CP087977">
    <property type="protein sequence ID" value="UUZ44742.1"/>
    <property type="molecule type" value="Genomic_DNA"/>
</dbReference>
<organism evidence="1 2">
    <name type="scientific">Janibacter limosus</name>
    <dbReference type="NCBI Taxonomy" id="53458"/>
    <lineage>
        <taxon>Bacteria</taxon>
        <taxon>Bacillati</taxon>
        <taxon>Actinomycetota</taxon>
        <taxon>Actinomycetes</taxon>
        <taxon>Micrococcales</taxon>
        <taxon>Intrasporangiaceae</taxon>
        <taxon>Janibacter</taxon>
    </lineage>
</organism>
<evidence type="ECO:0000313" key="2">
    <source>
        <dbReference type="Proteomes" id="UP001059663"/>
    </source>
</evidence>
<reference evidence="1" key="1">
    <citation type="submission" date="2021-11" db="EMBL/GenBank/DDBJ databases">
        <title>Study of the species diversity of bacterial strains isolated from a unique natural object - Shulgan-Tash cave (Bashkiria).</title>
        <authorList>
            <person name="Sazanova A.L."/>
            <person name="Chirak E.R."/>
            <person name="Safronova V.I."/>
        </authorList>
    </citation>
    <scope>NUCLEOTIDE SEQUENCE</scope>
    <source>
        <strain evidence="1">P1</strain>
    </source>
</reference>
<sequence>MAWDLDRALAEVESEPEGARTILSLSAPFAVGKSSLIKRWARVHYRTWAGDAATSDLPDWQDAAGTRFDFVPIIYVTLMARSKAKDVHGAILSFIGYPSRGSTSEVTLRTTNALRDHRVRLVIVDDAHMLHTSSITGRETLDALKQINTELGELGGTLVLVGANLTDGPALMDPQIRGRLYEHRLAPYTLTTPEDMGQWQQLLAEAEDRLRPYLPDLPQDCLPKELAGQIYKRTQGFVGDVSTLSGGRNLPRSARRPHSRLEPHDISEVQLSQRAIDGERLLQGTPAKPPAAQPVATSRRKRVS</sequence>
<dbReference type="Proteomes" id="UP001059663">
    <property type="component" value="Chromosome"/>
</dbReference>
<evidence type="ECO:0000313" key="1">
    <source>
        <dbReference type="EMBL" id="UUZ44742.1"/>
    </source>
</evidence>